<evidence type="ECO:0000313" key="2">
    <source>
        <dbReference type="EMBL" id="GAW93021.1"/>
    </source>
</evidence>
<dbReference type="Proteomes" id="UP000197032">
    <property type="component" value="Unassembled WGS sequence"/>
</dbReference>
<dbReference type="SMART" id="SM00450">
    <property type="entry name" value="RHOD"/>
    <property type="match status" value="1"/>
</dbReference>
<dbReference type="PROSITE" id="PS51257">
    <property type="entry name" value="PROKAR_LIPOPROTEIN"/>
    <property type="match status" value="1"/>
</dbReference>
<evidence type="ECO:0000259" key="1">
    <source>
        <dbReference type="PROSITE" id="PS50206"/>
    </source>
</evidence>
<sequence length="129" mass="14470">MVLYKKFRIISFVLVMIVWSLAGCSGVSSYRNVTAEEAKKLMEASPELVIIDVRTPYEYQQGHIKGSLLIPVAELPKHLEKLDPEQKILLVCATGSRSAAAARMLAEKGYKKVYNLSQGLARWPYGLER</sequence>
<dbReference type="Gene3D" id="3.40.250.10">
    <property type="entry name" value="Rhodanese-like domain"/>
    <property type="match status" value="1"/>
</dbReference>
<reference evidence="3" key="1">
    <citation type="journal article" date="2017" name="Appl. Environ. Microbiol.">
        <title>Genomic Analysis of Calderihabitans maritimus KKC1, a Thermophilic, Hydrogenogenic, Carboxydotrophic Bacterium Isolated from Marine Sediment.</title>
        <authorList>
            <person name="Omae K."/>
            <person name="Yoneda Y."/>
            <person name="Fukuyama Y."/>
            <person name="Yoshida T."/>
            <person name="Sako Y."/>
        </authorList>
    </citation>
    <scope>NUCLEOTIDE SEQUENCE [LARGE SCALE GENOMIC DNA]</scope>
    <source>
        <strain evidence="3">KKC1</strain>
    </source>
</reference>
<keyword evidence="3" id="KW-1185">Reference proteome</keyword>
<accession>A0A1Z5HUL6</accession>
<dbReference type="RefSeq" id="WP_088554251.1">
    <property type="nucleotide sequence ID" value="NZ_BDGJ01000111.1"/>
</dbReference>
<dbReference type="PANTHER" id="PTHR43031:SF1">
    <property type="entry name" value="PYRIDINE NUCLEOTIDE-DISULPHIDE OXIDOREDUCTASE"/>
    <property type="match status" value="1"/>
</dbReference>
<protein>
    <submittedName>
        <fullName evidence="2">Rhodanese-like domain-containing protein</fullName>
    </submittedName>
</protein>
<dbReference type="EMBL" id="BDGJ01000111">
    <property type="protein sequence ID" value="GAW93021.1"/>
    <property type="molecule type" value="Genomic_DNA"/>
</dbReference>
<dbReference type="InterPro" id="IPR001763">
    <property type="entry name" value="Rhodanese-like_dom"/>
</dbReference>
<dbReference type="PROSITE" id="PS50206">
    <property type="entry name" value="RHODANESE_3"/>
    <property type="match status" value="1"/>
</dbReference>
<name>A0A1Z5HUL6_9FIRM</name>
<dbReference type="InterPro" id="IPR036873">
    <property type="entry name" value="Rhodanese-like_dom_sf"/>
</dbReference>
<gene>
    <name evidence="2" type="ORF">KKC1_21650</name>
</gene>
<dbReference type="InterPro" id="IPR050229">
    <property type="entry name" value="GlpE_sulfurtransferase"/>
</dbReference>
<dbReference type="OrthoDB" id="9800872at2"/>
<dbReference type="CDD" id="cd00158">
    <property type="entry name" value="RHOD"/>
    <property type="match status" value="1"/>
</dbReference>
<dbReference type="Pfam" id="PF00581">
    <property type="entry name" value="Rhodanese"/>
    <property type="match status" value="1"/>
</dbReference>
<dbReference type="SUPFAM" id="SSF52821">
    <property type="entry name" value="Rhodanese/Cell cycle control phosphatase"/>
    <property type="match status" value="1"/>
</dbReference>
<feature type="domain" description="Rhodanese" evidence="1">
    <location>
        <begin position="44"/>
        <end position="129"/>
    </location>
</feature>
<dbReference type="PANTHER" id="PTHR43031">
    <property type="entry name" value="FAD-DEPENDENT OXIDOREDUCTASE"/>
    <property type="match status" value="1"/>
</dbReference>
<proteinExistence type="predicted"/>
<dbReference type="AlphaFoldDB" id="A0A1Z5HUL6"/>
<organism evidence="2 3">
    <name type="scientific">Calderihabitans maritimus</name>
    <dbReference type="NCBI Taxonomy" id="1246530"/>
    <lineage>
        <taxon>Bacteria</taxon>
        <taxon>Bacillati</taxon>
        <taxon>Bacillota</taxon>
        <taxon>Clostridia</taxon>
        <taxon>Neomoorellales</taxon>
        <taxon>Calderihabitantaceae</taxon>
        <taxon>Calderihabitans</taxon>
    </lineage>
</organism>
<comment type="caution">
    <text evidence="2">The sequence shown here is derived from an EMBL/GenBank/DDBJ whole genome shotgun (WGS) entry which is preliminary data.</text>
</comment>
<evidence type="ECO:0000313" key="3">
    <source>
        <dbReference type="Proteomes" id="UP000197032"/>
    </source>
</evidence>